<dbReference type="AlphaFoldDB" id="A0A815DSJ3"/>
<keyword evidence="7" id="KW-1185">Reference proteome</keyword>
<reference evidence="3" key="1">
    <citation type="submission" date="2021-02" db="EMBL/GenBank/DDBJ databases">
        <authorList>
            <person name="Nowell W R."/>
        </authorList>
    </citation>
    <scope>NUCLEOTIDE SEQUENCE</scope>
</reference>
<evidence type="ECO:0000313" key="6">
    <source>
        <dbReference type="EMBL" id="CAF4127941.1"/>
    </source>
</evidence>
<dbReference type="Proteomes" id="UP000677228">
    <property type="component" value="Unassembled WGS sequence"/>
</dbReference>
<feature type="chain" id="PRO_5036411453" description="SCP domain-containing protein" evidence="1">
    <location>
        <begin position="22"/>
        <end position="99"/>
    </location>
</feature>
<organism evidence="3 7">
    <name type="scientific">Didymodactylos carnosus</name>
    <dbReference type="NCBI Taxonomy" id="1234261"/>
    <lineage>
        <taxon>Eukaryota</taxon>
        <taxon>Metazoa</taxon>
        <taxon>Spiralia</taxon>
        <taxon>Gnathifera</taxon>
        <taxon>Rotifera</taxon>
        <taxon>Eurotatoria</taxon>
        <taxon>Bdelloidea</taxon>
        <taxon>Philodinida</taxon>
        <taxon>Philodinidae</taxon>
        <taxon>Didymodactylos</taxon>
    </lineage>
</organism>
<dbReference type="Proteomes" id="UP000681722">
    <property type="component" value="Unassembled WGS sequence"/>
</dbReference>
<dbReference type="InterPro" id="IPR014044">
    <property type="entry name" value="CAP_dom"/>
</dbReference>
<feature type="signal peptide" evidence="1">
    <location>
        <begin position="1"/>
        <end position="21"/>
    </location>
</feature>
<evidence type="ECO:0000313" key="5">
    <source>
        <dbReference type="EMBL" id="CAF4110736.1"/>
    </source>
</evidence>
<proteinExistence type="predicted"/>
<feature type="domain" description="SCP" evidence="2">
    <location>
        <begin position="32"/>
        <end position="86"/>
    </location>
</feature>
<sequence length="99" mass="10906">MQNKVLVLCLFIVITTKLSTAQLVTFQQQALTQHNFYRQNHCNTSGLALNSTLNVVAQNYSEYLAANNLFTHSNAPGLGENLWMMTSSAQISSVNGKKA</sequence>
<comment type="caution">
    <text evidence="3">The sequence shown here is derived from an EMBL/GenBank/DDBJ whole genome shotgun (WGS) entry which is preliminary data.</text>
</comment>
<gene>
    <name evidence="3" type="ORF">GPM918_LOCUS28570</name>
    <name evidence="4" type="ORF">OVA965_LOCUS28670</name>
    <name evidence="6" type="ORF">SRO942_LOCUS29079</name>
    <name evidence="5" type="ORF">TMI583_LOCUS29428</name>
</gene>
<evidence type="ECO:0000259" key="2">
    <source>
        <dbReference type="Pfam" id="PF00188"/>
    </source>
</evidence>
<evidence type="ECO:0000313" key="3">
    <source>
        <dbReference type="EMBL" id="CAF1302034.1"/>
    </source>
</evidence>
<name>A0A815DSJ3_9BILA</name>
<dbReference type="OrthoDB" id="2140674at2759"/>
<keyword evidence="1" id="KW-0732">Signal</keyword>
<dbReference type="Proteomes" id="UP000663829">
    <property type="component" value="Unassembled WGS sequence"/>
</dbReference>
<evidence type="ECO:0000256" key="1">
    <source>
        <dbReference type="SAM" id="SignalP"/>
    </source>
</evidence>
<dbReference type="Proteomes" id="UP000682733">
    <property type="component" value="Unassembled WGS sequence"/>
</dbReference>
<dbReference type="InterPro" id="IPR035940">
    <property type="entry name" value="CAP_sf"/>
</dbReference>
<dbReference type="EMBL" id="CAJNOK010019682">
    <property type="protein sequence ID" value="CAF1304010.1"/>
    <property type="molecule type" value="Genomic_DNA"/>
</dbReference>
<dbReference type="Pfam" id="PF00188">
    <property type="entry name" value="CAP"/>
    <property type="match status" value="1"/>
</dbReference>
<dbReference type="SUPFAM" id="SSF55797">
    <property type="entry name" value="PR-1-like"/>
    <property type="match status" value="1"/>
</dbReference>
<evidence type="ECO:0000313" key="4">
    <source>
        <dbReference type="EMBL" id="CAF1304010.1"/>
    </source>
</evidence>
<dbReference type="EMBL" id="CAJOBA010041265">
    <property type="protein sequence ID" value="CAF4110736.1"/>
    <property type="molecule type" value="Genomic_DNA"/>
</dbReference>
<accession>A0A815DSJ3</accession>
<dbReference type="EMBL" id="CAJOBC010037940">
    <property type="protein sequence ID" value="CAF4127941.1"/>
    <property type="molecule type" value="Genomic_DNA"/>
</dbReference>
<dbReference type="EMBL" id="CAJNOQ010012527">
    <property type="protein sequence ID" value="CAF1302034.1"/>
    <property type="molecule type" value="Genomic_DNA"/>
</dbReference>
<dbReference type="Gene3D" id="3.40.33.10">
    <property type="entry name" value="CAP"/>
    <property type="match status" value="1"/>
</dbReference>
<protein>
    <recommendedName>
        <fullName evidence="2">SCP domain-containing protein</fullName>
    </recommendedName>
</protein>
<evidence type="ECO:0000313" key="7">
    <source>
        <dbReference type="Proteomes" id="UP000663829"/>
    </source>
</evidence>